<dbReference type="InterPro" id="IPR050179">
    <property type="entry name" value="Trans_hexapeptide_repeat"/>
</dbReference>
<dbReference type="Proteomes" id="UP001595935">
    <property type="component" value="Unassembled WGS sequence"/>
</dbReference>
<accession>A0ABV9PFC9</accession>
<dbReference type="EMBL" id="JBHSGV010000006">
    <property type="protein sequence ID" value="MFC4748939.1"/>
    <property type="molecule type" value="Genomic_DNA"/>
</dbReference>
<evidence type="ECO:0000313" key="2">
    <source>
        <dbReference type="EMBL" id="MFC4748939.1"/>
    </source>
</evidence>
<dbReference type="Pfam" id="PF00132">
    <property type="entry name" value="Hexapep"/>
    <property type="match status" value="1"/>
</dbReference>
<evidence type="ECO:0000313" key="3">
    <source>
        <dbReference type="Proteomes" id="UP001595935"/>
    </source>
</evidence>
<dbReference type="InterPro" id="IPR001451">
    <property type="entry name" value="Hexapep"/>
</dbReference>
<comment type="caution">
    <text evidence="2">The sequence shown here is derived from an EMBL/GenBank/DDBJ whole genome shotgun (WGS) entry which is preliminary data.</text>
</comment>
<keyword evidence="3" id="KW-1185">Reference proteome</keyword>
<dbReference type="GO" id="GO:0016746">
    <property type="term" value="F:acyltransferase activity"/>
    <property type="evidence" value="ECO:0007669"/>
    <property type="project" value="UniProtKB-KW"/>
</dbReference>
<name>A0ABV9PFC9_9FLAO</name>
<dbReference type="SUPFAM" id="SSF51161">
    <property type="entry name" value="Trimeric LpxA-like enzymes"/>
    <property type="match status" value="1"/>
</dbReference>
<keyword evidence="2" id="KW-0012">Acyltransferase</keyword>
<dbReference type="Gene3D" id="2.160.10.10">
    <property type="entry name" value="Hexapeptide repeat proteins"/>
    <property type="match status" value="2"/>
</dbReference>
<evidence type="ECO:0000256" key="1">
    <source>
        <dbReference type="ARBA" id="ARBA00007274"/>
    </source>
</evidence>
<dbReference type="CDD" id="cd04647">
    <property type="entry name" value="LbH_MAT_like"/>
    <property type="match status" value="1"/>
</dbReference>
<comment type="similarity">
    <text evidence="1">Belongs to the transferase hexapeptide repeat family.</text>
</comment>
<keyword evidence="2" id="KW-0808">Transferase</keyword>
<proteinExistence type="inferred from homology"/>
<reference evidence="3" key="1">
    <citation type="journal article" date="2019" name="Int. J. Syst. Evol. Microbiol.">
        <title>The Global Catalogue of Microorganisms (GCM) 10K type strain sequencing project: providing services to taxonomists for standard genome sequencing and annotation.</title>
        <authorList>
            <consortium name="The Broad Institute Genomics Platform"/>
            <consortium name="The Broad Institute Genome Sequencing Center for Infectious Disease"/>
            <person name="Wu L."/>
            <person name="Ma J."/>
        </authorList>
    </citation>
    <scope>NUCLEOTIDE SEQUENCE [LARGE SCALE GENOMIC DNA]</scope>
    <source>
        <strain evidence="3">WYCCWR 13023</strain>
    </source>
</reference>
<dbReference type="InterPro" id="IPR011004">
    <property type="entry name" value="Trimer_LpxA-like_sf"/>
</dbReference>
<dbReference type="PANTHER" id="PTHR43300">
    <property type="entry name" value="ACETYLTRANSFERASE"/>
    <property type="match status" value="1"/>
</dbReference>
<protein>
    <submittedName>
        <fullName evidence="2">Acyltransferase</fullName>
    </submittedName>
</protein>
<sequence>MITSNINLGKEVYIEKDSNVNNVCIGDYTKIASNVRLFGSAENILEVGRNCYFGINSIVEGFNAKVKIGNYVSFAQNVNLMSGSGPNASQMLQRIFPIVKGEVIIGDHSWIGASVIIMPNVILGKFCVVAANSFVNSSFSDYSIIGGTPARLIRKLTQSEIKNIENND</sequence>
<gene>
    <name evidence="2" type="ORF">ACFO5S_15905</name>
</gene>
<dbReference type="RefSeq" id="WP_213258879.1">
    <property type="nucleotide sequence ID" value="NZ_JAGYWA010000006.1"/>
</dbReference>
<organism evidence="2 3">
    <name type="scientific">Flavobacterium branchiicola</name>
    <dbReference type="NCBI Taxonomy" id="1114875"/>
    <lineage>
        <taxon>Bacteria</taxon>
        <taxon>Pseudomonadati</taxon>
        <taxon>Bacteroidota</taxon>
        <taxon>Flavobacteriia</taxon>
        <taxon>Flavobacteriales</taxon>
        <taxon>Flavobacteriaceae</taxon>
        <taxon>Flavobacterium</taxon>
    </lineage>
</organism>
<dbReference type="PANTHER" id="PTHR43300:SF11">
    <property type="entry name" value="ACETYLTRANSFERASE RV3034C-RELATED"/>
    <property type="match status" value="1"/>
</dbReference>